<evidence type="ECO:0000256" key="2">
    <source>
        <dbReference type="ARBA" id="ARBA00004953"/>
    </source>
</evidence>
<dbReference type="InterPro" id="IPR027417">
    <property type="entry name" value="P-loop_NTPase"/>
</dbReference>
<reference evidence="13" key="1">
    <citation type="submission" date="2006-12" db="EMBL/GenBank/DDBJ databases">
        <title>Complete sequence of Halorhodospira halophila SL1.</title>
        <authorList>
            <consortium name="US DOE Joint Genome Institute"/>
            <person name="Copeland A."/>
            <person name="Lucas S."/>
            <person name="Lapidus A."/>
            <person name="Barry K."/>
            <person name="Detter J.C."/>
            <person name="Glavina del Rio T."/>
            <person name="Hammon N."/>
            <person name="Israni S."/>
            <person name="Dalin E."/>
            <person name="Tice H."/>
            <person name="Pitluck S."/>
            <person name="Saunders E."/>
            <person name="Brettin T."/>
            <person name="Bruce D."/>
            <person name="Han C."/>
            <person name="Tapia R."/>
            <person name="Schmutz J."/>
            <person name="Larimer F."/>
            <person name="Land M."/>
            <person name="Hauser L."/>
            <person name="Kyrpides N."/>
            <person name="Mikhailova N."/>
            <person name="Hoff W."/>
            <person name="Richardson P."/>
        </authorList>
    </citation>
    <scope>NUCLEOTIDE SEQUENCE [LARGE SCALE GENOMIC DNA]</scope>
    <source>
        <strain evidence="13">DSM 244 / SL1</strain>
    </source>
</reference>
<organism evidence="12 13">
    <name type="scientific">Halorhodospira halophila (strain DSM 244 / SL1)</name>
    <name type="common">Ectothiorhodospira halophila (strain DSM 244 / SL1)</name>
    <dbReference type="NCBI Taxonomy" id="349124"/>
    <lineage>
        <taxon>Bacteria</taxon>
        <taxon>Pseudomonadati</taxon>
        <taxon>Pseudomonadota</taxon>
        <taxon>Gammaproteobacteria</taxon>
        <taxon>Chromatiales</taxon>
        <taxon>Ectothiorhodospiraceae</taxon>
        <taxon>Halorhodospira</taxon>
    </lineage>
</organism>
<dbReference type="GO" id="GO:0005524">
    <property type="term" value="F:ATP binding"/>
    <property type="evidence" value="ECO:0007669"/>
    <property type="project" value="UniProtKB-KW"/>
</dbReference>
<dbReference type="CDD" id="cd03130">
    <property type="entry name" value="GATase1_CobB"/>
    <property type="match status" value="1"/>
</dbReference>
<dbReference type="InterPro" id="IPR002586">
    <property type="entry name" value="CobQ/CobB/MinD/ParA_Nub-bd_dom"/>
</dbReference>
<name>A1WYG5_HALHL</name>
<comment type="pathway">
    <text evidence="2">Cofactor biosynthesis; adenosylcobalamin biosynthesis.</text>
</comment>
<dbReference type="PROSITE" id="PS51274">
    <property type="entry name" value="GATASE_COBBQ"/>
    <property type="match status" value="1"/>
</dbReference>
<evidence type="ECO:0000256" key="3">
    <source>
        <dbReference type="ARBA" id="ARBA00006205"/>
    </source>
</evidence>
<keyword evidence="7" id="KW-0067">ATP-binding</keyword>
<dbReference type="InterPro" id="IPR029062">
    <property type="entry name" value="Class_I_gatase-like"/>
</dbReference>
<dbReference type="eggNOG" id="COG1797">
    <property type="taxonomic scope" value="Bacteria"/>
</dbReference>
<feature type="domain" description="CobB/CobQ-like glutamine amidotransferase" evidence="11">
    <location>
        <begin position="248"/>
        <end position="437"/>
    </location>
</feature>
<evidence type="ECO:0000256" key="1">
    <source>
        <dbReference type="ARBA" id="ARBA00001946"/>
    </source>
</evidence>
<evidence type="ECO:0000256" key="9">
    <source>
        <dbReference type="ARBA" id="ARBA00022962"/>
    </source>
</evidence>
<comment type="cofactor">
    <cofactor evidence="1">
        <name>Mg(2+)</name>
        <dbReference type="ChEBI" id="CHEBI:18420"/>
    </cofactor>
</comment>
<dbReference type="Pfam" id="PF07685">
    <property type="entry name" value="GATase_3"/>
    <property type="match status" value="1"/>
</dbReference>
<dbReference type="AlphaFoldDB" id="A1WYG5"/>
<dbReference type="GO" id="GO:0009236">
    <property type="term" value="P:cobalamin biosynthetic process"/>
    <property type="evidence" value="ECO:0007669"/>
    <property type="project" value="UniProtKB-KW"/>
</dbReference>
<dbReference type="STRING" id="349124.Hhal_1963"/>
<evidence type="ECO:0000256" key="4">
    <source>
        <dbReference type="ARBA" id="ARBA00022573"/>
    </source>
</evidence>
<dbReference type="SUPFAM" id="SSF52317">
    <property type="entry name" value="Class I glutamine amidotransferase-like"/>
    <property type="match status" value="1"/>
</dbReference>
<reference evidence="12 13" key="2">
    <citation type="journal article" date="2013" name="Stand. Genomic Sci.">
        <title>Complete genome sequence of Halorhodospira halophila SL1.</title>
        <authorList>
            <person name="Challacombe J.F."/>
            <person name="Majid S."/>
            <person name="Deole R."/>
            <person name="Brettin T.S."/>
            <person name="Bruce D."/>
            <person name="Delano S.F."/>
            <person name="Detter J.C."/>
            <person name="Gleasner C.D."/>
            <person name="Han C.S."/>
            <person name="Misra M."/>
            <person name="Reitenga K.G."/>
            <person name="Mikhailova N."/>
            <person name="Woyke T."/>
            <person name="Pitluck S."/>
            <person name="Nolan M."/>
            <person name="Land M.L."/>
            <person name="Saunders E."/>
            <person name="Tapia R."/>
            <person name="Lapidus A."/>
            <person name="Ivanova N."/>
            <person name="Hoff W.D."/>
        </authorList>
    </citation>
    <scope>NUCLEOTIDE SEQUENCE [LARGE SCALE GENOMIC DNA]</scope>
    <source>
        <strain evidence="13">DSM 244 / SL1</strain>
    </source>
</reference>
<evidence type="ECO:0000259" key="11">
    <source>
        <dbReference type="Pfam" id="PF07685"/>
    </source>
</evidence>
<dbReference type="Pfam" id="PF01656">
    <property type="entry name" value="CbiA"/>
    <property type="match status" value="1"/>
</dbReference>
<dbReference type="Gene3D" id="3.40.50.880">
    <property type="match status" value="1"/>
</dbReference>
<evidence type="ECO:0000259" key="10">
    <source>
        <dbReference type="Pfam" id="PF01656"/>
    </source>
</evidence>
<evidence type="ECO:0000313" key="13">
    <source>
        <dbReference type="Proteomes" id="UP000000647"/>
    </source>
</evidence>
<dbReference type="RefSeq" id="WP_011814749.1">
    <property type="nucleotide sequence ID" value="NC_008789.1"/>
</dbReference>
<dbReference type="NCBIfam" id="NF002204">
    <property type="entry name" value="PRK01077.1"/>
    <property type="match status" value="1"/>
</dbReference>
<dbReference type="KEGG" id="hha:Hhal_1963"/>
<dbReference type="EC" id="6.3.5.-" evidence="12"/>
<dbReference type="Gene3D" id="3.40.50.300">
    <property type="entry name" value="P-loop containing nucleotide triphosphate hydrolases"/>
    <property type="match status" value="1"/>
</dbReference>
<evidence type="ECO:0000256" key="6">
    <source>
        <dbReference type="ARBA" id="ARBA00022741"/>
    </source>
</evidence>
<dbReference type="NCBIfam" id="TIGR00379">
    <property type="entry name" value="cobB"/>
    <property type="match status" value="1"/>
</dbReference>
<dbReference type="PANTHER" id="PTHR43873">
    <property type="entry name" value="COBYRINATE A,C-DIAMIDE SYNTHASE"/>
    <property type="match status" value="1"/>
</dbReference>
<proteinExistence type="inferred from homology"/>
<dbReference type="HOGENOM" id="CLU_022752_2_1_6"/>
<comment type="similarity">
    <text evidence="3">Belongs to the CobB/CobQ family. CobQ subfamily.</text>
</comment>
<dbReference type="InterPro" id="IPR004484">
    <property type="entry name" value="CbiA/CobB_synth"/>
</dbReference>
<keyword evidence="9" id="KW-0315">Glutamine amidotransferase</keyword>
<keyword evidence="8" id="KW-0460">Magnesium</keyword>
<evidence type="ECO:0000256" key="5">
    <source>
        <dbReference type="ARBA" id="ARBA00022598"/>
    </source>
</evidence>
<evidence type="ECO:0000256" key="7">
    <source>
        <dbReference type="ARBA" id="ARBA00022840"/>
    </source>
</evidence>
<sequence length="466" mass="50137">MTRPPARLYLSALHKGSGKTSLSVGLAGALNRRGLAVHPYKRGPDYIDPGWLTLASGRPCRNLDYHTMECDEIRAEVAAADGDLALIEGNKGLHDGLDPDGRDSNAALAAELQAPIVLIVDARGMTRGIAPTVLGHAGFDPQAPVAGVILNRVGGARHERKLRQALERYTDLPVLGAVPNHPELHIEAPYLGLIPAAEQERAQGIVDLWADRAEAHLDLEGLRELAATAPPLHAPAQPNTAARRADVDIGIAHDRAFNFYYPGDLEALERAGARLRWIDLTADTELPAVDGLIIGGGFPERHAAELAANHAMKRAVAEASAAGLPIYAECGGLLYLCRRLNTGDGHHIMAGVFPLDAEMTGRPQGHGYMTLQTTPETPWSPAPGTTALPAHEFHYSRLREPVPEELPCAYRVTRGQGLGGCRDGLIKGNTVASYAHLRHTWTTPWAERFVAFVREQRRSAAPTAPC</sequence>
<dbReference type="Proteomes" id="UP000000647">
    <property type="component" value="Chromosome"/>
</dbReference>
<protein>
    <submittedName>
        <fullName evidence="12">Cobyrinate a,c-diamide synthase</fullName>
        <ecNumber evidence="12">6.3.5.-</ecNumber>
    </submittedName>
</protein>
<dbReference type="OrthoDB" id="9764035at2"/>
<dbReference type="PANTHER" id="PTHR43873:SF1">
    <property type="entry name" value="COBYRINATE A,C-DIAMIDE SYNTHASE"/>
    <property type="match status" value="1"/>
</dbReference>
<evidence type="ECO:0000313" key="12">
    <source>
        <dbReference type="EMBL" id="ABM62727.1"/>
    </source>
</evidence>
<dbReference type="InterPro" id="IPR011698">
    <property type="entry name" value="GATase_3"/>
</dbReference>
<accession>A1WYG5</accession>
<dbReference type="SUPFAM" id="SSF52540">
    <property type="entry name" value="P-loop containing nucleoside triphosphate hydrolases"/>
    <property type="match status" value="1"/>
</dbReference>
<evidence type="ECO:0000256" key="8">
    <source>
        <dbReference type="ARBA" id="ARBA00022842"/>
    </source>
</evidence>
<dbReference type="GO" id="GO:0042242">
    <property type="term" value="F:cobyrinic acid a,c-diamide synthase activity"/>
    <property type="evidence" value="ECO:0007669"/>
    <property type="project" value="InterPro"/>
</dbReference>
<keyword evidence="4" id="KW-0169">Cobalamin biosynthesis</keyword>
<dbReference type="EMBL" id="CP000544">
    <property type="protein sequence ID" value="ABM62727.1"/>
    <property type="molecule type" value="Genomic_DNA"/>
</dbReference>
<keyword evidence="5 12" id="KW-0436">Ligase</keyword>
<feature type="domain" description="CobQ/CobB/MinD/ParA nucleotide binding" evidence="10">
    <location>
        <begin position="16"/>
        <end position="184"/>
    </location>
</feature>
<keyword evidence="6" id="KW-0547">Nucleotide-binding</keyword>
<keyword evidence="13" id="KW-1185">Reference proteome</keyword>
<gene>
    <name evidence="12" type="ordered locus">Hhal_1963</name>
</gene>